<dbReference type="GO" id="GO:0005524">
    <property type="term" value="F:ATP binding"/>
    <property type="evidence" value="ECO:0007669"/>
    <property type="project" value="UniProtKB-KW"/>
</dbReference>
<evidence type="ECO:0000256" key="9">
    <source>
        <dbReference type="ARBA" id="ARBA00038276"/>
    </source>
</evidence>
<dbReference type="Gene3D" id="1.10.260.40">
    <property type="entry name" value="lambda repressor-like DNA-binding domains"/>
    <property type="match status" value="1"/>
</dbReference>
<dbReference type="AlphaFoldDB" id="A0A6J6QNT0"/>
<dbReference type="InterPro" id="IPR002934">
    <property type="entry name" value="Polymerase_NTP_transf_dom"/>
</dbReference>
<dbReference type="SMART" id="SM00530">
    <property type="entry name" value="HTH_XRE"/>
    <property type="match status" value="1"/>
</dbReference>
<evidence type="ECO:0000256" key="6">
    <source>
        <dbReference type="ARBA" id="ARBA00022741"/>
    </source>
</evidence>
<evidence type="ECO:0000256" key="2">
    <source>
        <dbReference type="ARBA" id="ARBA00022649"/>
    </source>
</evidence>
<keyword evidence="2" id="KW-1277">Toxin-antitoxin system</keyword>
<accession>A0A6J6QNT0</accession>
<dbReference type="PROSITE" id="PS50943">
    <property type="entry name" value="HTH_CROC1"/>
    <property type="match status" value="1"/>
</dbReference>
<comment type="similarity">
    <text evidence="9">Belongs to the MntA antitoxin family.</text>
</comment>
<name>A0A6J6QNT0_9ZZZZ</name>
<feature type="domain" description="HTH cro/C1-type" evidence="10">
    <location>
        <begin position="18"/>
        <end position="72"/>
    </location>
</feature>
<dbReference type="GO" id="GO:0046872">
    <property type="term" value="F:metal ion binding"/>
    <property type="evidence" value="ECO:0007669"/>
    <property type="project" value="UniProtKB-KW"/>
</dbReference>
<evidence type="ECO:0000256" key="5">
    <source>
        <dbReference type="ARBA" id="ARBA00022723"/>
    </source>
</evidence>
<dbReference type="Pfam" id="PF01909">
    <property type="entry name" value="NTP_transf_2"/>
    <property type="match status" value="1"/>
</dbReference>
<reference evidence="11" key="1">
    <citation type="submission" date="2020-05" db="EMBL/GenBank/DDBJ databases">
        <authorList>
            <person name="Chiriac C."/>
            <person name="Salcher M."/>
            <person name="Ghai R."/>
            <person name="Kavagutti S V."/>
        </authorList>
    </citation>
    <scope>NUCLEOTIDE SEQUENCE</scope>
</reference>
<dbReference type="Pfam" id="PF01381">
    <property type="entry name" value="HTH_3"/>
    <property type="match status" value="1"/>
</dbReference>
<proteinExistence type="inferred from homology"/>
<dbReference type="PANTHER" id="PTHR33571:SF12">
    <property type="entry name" value="BSL3053 PROTEIN"/>
    <property type="match status" value="1"/>
</dbReference>
<evidence type="ECO:0000256" key="8">
    <source>
        <dbReference type="ARBA" id="ARBA00022842"/>
    </source>
</evidence>
<keyword evidence="6" id="KW-0547">Nucleotide-binding</keyword>
<dbReference type="GO" id="GO:0003677">
    <property type="term" value="F:DNA binding"/>
    <property type="evidence" value="ECO:0007669"/>
    <property type="project" value="InterPro"/>
</dbReference>
<dbReference type="EMBL" id="CAEZXX010000079">
    <property type="protein sequence ID" value="CAB4712479.1"/>
    <property type="molecule type" value="Genomic_DNA"/>
</dbReference>
<keyword evidence="7" id="KW-0067">ATP-binding</keyword>
<dbReference type="CDD" id="cd00093">
    <property type="entry name" value="HTH_XRE"/>
    <property type="match status" value="1"/>
</dbReference>
<dbReference type="SUPFAM" id="SSF81301">
    <property type="entry name" value="Nucleotidyltransferase"/>
    <property type="match status" value="1"/>
</dbReference>
<dbReference type="CDD" id="cd05403">
    <property type="entry name" value="NT_KNTase_like"/>
    <property type="match status" value="1"/>
</dbReference>
<dbReference type="GO" id="GO:0016779">
    <property type="term" value="F:nucleotidyltransferase activity"/>
    <property type="evidence" value="ECO:0007669"/>
    <property type="project" value="UniProtKB-KW"/>
</dbReference>
<dbReference type="InterPro" id="IPR001387">
    <property type="entry name" value="Cro/C1-type_HTH"/>
</dbReference>
<evidence type="ECO:0000256" key="7">
    <source>
        <dbReference type="ARBA" id="ARBA00022840"/>
    </source>
</evidence>
<dbReference type="SUPFAM" id="SSF47413">
    <property type="entry name" value="lambda repressor-like DNA-binding domains"/>
    <property type="match status" value="1"/>
</dbReference>
<dbReference type="InterPro" id="IPR010982">
    <property type="entry name" value="Lambda_DNA-bd_dom_sf"/>
</dbReference>
<keyword evidence="3" id="KW-0808">Transferase</keyword>
<gene>
    <name evidence="11" type="ORF">UFOPK2602_01240</name>
</gene>
<protein>
    <submittedName>
        <fullName evidence="11">Unannotated protein</fullName>
    </submittedName>
</protein>
<dbReference type="PANTHER" id="PTHR33571">
    <property type="entry name" value="SSL8005 PROTEIN"/>
    <property type="match status" value="1"/>
</dbReference>
<evidence type="ECO:0000256" key="3">
    <source>
        <dbReference type="ARBA" id="ARBA00022679"/>
    </source>
</evidence>
<keyword evidence="4" id="KW-0548">Nucleotidyltransferase</keyword>
<keyword evidence="8" id="KW-0460">Magnesium</keyword>
<sequence length="178" mass="18664">MYAVTGLFFSMTSPSSLIRSARLGAGLTQTQLAERAGTSQAAIARYEAGASSPSVATLERVLSAAGKTLTLGVRRRPSTNLSSPQARSLRRHRQEVLALAKQFGASNVRLFGSVARGDATERSDIDLLVDIDVSNGLLPLIGLTEALEALLKFEVDVTPASLLKQDVAATALADAVAL</sequence>
<evidence type="ECO:0000256" key="4">
    <source>
        <dbReference type="ARBA" id="ARBA00022695"/>
    </source>
</evidence>
<evidence type="ECO:0000259" key="10">
    <source>
        <dbReference type="PROSITE" id="PS50943"/>
    </source>
</evidence>
<evidence type="ECO:0000256" key="1">
    <source>
        <dbReference type="ARBA" id="ARBA00001946"/>
    </source>
</evidence>
<evidence type="ECO:0000313" key="11">
    <source>
        <dbReference type="EMBL" id="CAB4712479.1"/>
    </source>
</evidence>
<dbReference type="InterPro" id="IPR043519">
    <property type="entry name" value="NT_sf"/>
</dbReference>
<dbReference type="InterPro" id="IPR052038">
    <property type="entry name" value="Type-VII_TA_antitoxin"/>
</dbReference>
<comment type="cofactor">
    <cofactor evidence="1">
        <name>Mg(2+)</name>
        <dbReference type="ChEBI" id="CHEBI:18420"/>
    </cofactor>
</comment>
<organism evidence="11">
    <name type="scientific">freshwater metagenome</name>
    <dbReference type="NCBI Taxonomy" id="449393"/>
    <lineage>
        <taxon>unclassified sequences</taxon>
        <taxon>metagenomes</taxon>
        <taxon>ecological metagenomes</taxon>
    </lineage>
</organism>
<keyword evidence="5" id="KW-0479">Metal-binding</keyword>
<dbReference type="Gene3D" id="3.30.460.10">
    <property type="entry name" value="Beta Polymerase, domain 2"/>
    <property type="match status" value="1"/>
</dbReference>